<dbReference type="PANTHER" id="PTHR43415:SF3">
    <property type="entry name" value="GNAT-FAMILY ACETYLTRANSFERASE"/>
    <property type="match status" value="1"/>
</dbReference>
<evidence type="ECO:0000313" key="2">
    <source>
        <dbReference type="EMBL" id="OGE19288.1"/>
    </source>
</evidence>
<evidence type="ECO:0000259" key="1">
    <source>
        <dbReference type="PROSITE" id="PS51186"/>
    </source>
</evidence>
<dbReference type="Proteomes" id="UP000176336">
    <property type="component" value="Unassembled WGS sequence"/>
</dbReference>
<dbReference type="Gene3D" id="3.40.630.30">
    <property type="match status" value="1"/>
</dbReference>
<proteinExistence type="predicted"/>
<dbReference type="Pfam" id="PF00583">
    <property type="entry name" value="Acetyltransf_1"/>
    <property type="match status" value="1"/>
</dbReference>
<dbReference type="AlphaFoldDB" id="A0A1F5ISE5"/>
<dbReference type="CDD" id="cd04301">
    <property type="entry name" value="NAT_SF"/>
    <property type="match status" value="1"/>
</dbReference>
<gene>
    <name evidence="2" type="ORF">A2871_00340</name>
</gene>
<dbReference type="PROSITE" id="PS51186">
    <property type="entry name" value="GNAT"/>
    <property type="match status" value="1"/>
</dbReference>
<evidence type="ECO:0000313" key="3">
    <source>
        <dbReference type="Proteomes" id="UP000176336"/>
    </source>
</evidence>
<dbReference type="InterPro" id="IPR000182">
    <property type="entry name" value="GNAT_dom"/>
</dbReference>
<dbReference type="PANTHER" id="PTHR43415">
    <property type="entry name" value="SPERMIDINE N(1)-ACETYLTRANSFERASE"/>
    <property type="match status" value="1"/>
</dbReference>
<organism evidence="2 3">
    <name type="scientific">Candidatus Daviesbacteria bacterium RIFCSPHIGHO2_01_FULL_41_23</name>
    <dbReference type="NCBI Taxonomy" id="1797764"/>
    <lineage>
        <taxon>Bacteria</taxon>
        <taxon>Candidatus Daviesiibacteriota</taxon>
    </lineage>
</organism>
<dbReference type="GO" id="GO:0016747">
    <property type="term" value="F:acyltransferase activity, transferring groups other than amino-acyl groups"/>
    <property type="evidence" value="ECO:0007669"/>
    <property type="project" value="InterPro"/>
</dbReference>
<reference evidence="2 3" key="1">
    <citation type="journal article" date="2016" name="Nat. Commun.">
        <title>Thousands of microbial genomes shed light on interconnected biogeochemical processes in an aquifer system.</title>
        <authorList>
            <person name="Anantharaman K."/>
            <person name="Brown C.T."/>
            <person name="Hug L.A."/>
            <person name="Sharon I."/>
            <person name="Castelle C.J."/>
            <person name="Probst A.J."/>
            <person name="Thomas B.C."/>
            <person name="Singh A."/>
            <person name="Wilkins M.J."/>
            <person name="Karaoz U."/>
            <person name="Brodie E.L."/>
            <person name="Williams K.H."/>
            <person name="Hubbard S.S."/>
            <person name="Banfield J.F."/>
        </authorList>
    </citation>
    <scope>NUCLEOTIDE SEQUENCE [LARGE SCALE GENOMIC DNA]</scope>
</reference>
<dbReference type="InterPro" id="IPR016181">
    <property type="entry name" value="Acyl_CoA_acyltransferase"/>
</dbReference>
<feature type="domain" description="N-acetyltransferase" evidence="1">
    <location>
        <begin position="18"/>
        <end position="184"/>
    </location>
</feature>
<sequence length="184" mass="20855">MKPGTIVYTGKSKSGKEIIFRYPTENDLHMLRDYINTLSKEKTFIIFQGEQVSLEEEKKYLDSQLKAIAEEKSVQLLAFSEGRLVGNTQIGLQSKAIKHIGVFGISLAKEFRGEGVGTLLMEKIVKEAKKNLKGLKIITLECFGNNEIARKLYGKMGFRTFGNLPKGIIYRDTPVDHIYMFKEV</sequence>
<dbReference type="EMBL" id="MFCR01000003">
    <property type="protein sequence ID" value="OGE19288.1"/>
    <property type="molecule type" value="Genomic_DNA"/>
</dbReference>
<name>A0A1F5ISE5_9BACT</name>
<protein>
    <recommendedName>
        <fullName evidence="1">N-acetyltransferase domain-containing protein</fullName>
    </recommendedName>
</protein>
<comment type="caution">
    <text evidence="2">The sequence shown here is derived from an EMBL/GenBank/DDBJ whole genome shotgun (WGS) entry which is preliminary data.</text>
</comment>
<accession>A0A1F5ISE5</accession>
<dbReference type="SUPFAM" id="SSF55729">
    <property type="entry name" value="Acyl-CoA N-acyltransferases (Nat)"/>
    <property type="match status" value="1"/>
</dbReference>